<dbReference type="RefSeq" id="WP_379558395.1">
    <property type="nucleotide sequence ID" value="NZ_JBHTJS010000035.1"/>
</dbReference>
<organism evidence="3 4">
    <name type="scientific">Oceanisphaera ostreae</name>
    <dbReference type="NCBI Taxonomy" id="914151"/>
    <lineage>
        <taxon>Bacteria</taxon>
        <taxon>Pseudomonadati</taxon>
        <taxon>Pseudomonadota</taxon>
        <taxon>Gammaproteobacteria</taxon>
        <taxon>Aeromonadales</taxon>
        <taxon>Aeromonadaceae</taxon>
        <taxon>Oceanisphaera</taxon>
    </lineage>
</organism>
<name>A0ABW3KK19_9GAMM</name>
<dbReference type="SUPFAM" id="SSF51905">
    <property type="entry name" value="FAD/NAD(P)-binding domain"/>
    <property type="match status" value="1"/>
</dbReference>
<dbReference type="EC" id="1.-.-.-" evidence="3"/>
<dbReference type="EMBL" id="JBHTJS010000035">
    <property type="protein sequence ID" value="MFD1008421.1"/>
    <property type="molecule type" value="Genomic_DNA"/>
</dbReference>
<dbReference type="InterPro" id="IPR036188">
    <property type="entry name" value="FAD/NAD-bd_sf"/>
</dbReference>
<evidence type="ECO:0000256" key="1">
    <source>
        <dbReference type="ARBA" id="ARBA00023002"/>
    </source>
</evidence>
<dbReference type="Proteomes" id="UP001597048">
    <property type="component" value="Unassembled WGS sequence"/>
</dbReference>
<comment type="caution">
    <text evidence="3">The sequence shown here is derived from an EMBL/GenBank/DDBJ whole genome shotgun (WGS) entry which is preliminary data.</text>
</comment>
<feature type="domain" description="FAD dependent oxidoreductase" evidence="2">
    <location>
        <begin position="16"/>
        <end position="381"/>
    </location>
</feature>
<dbReference type="Gene3D" id="3.50.50.60">
    <property type="entry name" value="FAD/NAD(P)-binding domain"/>
    <property type="match status" value="1"/>
</dbReference>
<evidence type="ECO:0000313" key="4">
    <source>
        <dbReference type="Proteomes" id="UP001597048"/>
    </source>
</evidence>
<reference evidence="4" key="1">
    <citation type="journal article" date="2019" name="Int. J. Syst. Evol. Microbiol.">
        <title>The Global Catalogue of Microorganisms (GCM) 10K type strain sequencing project: providing services to taxonomists for standard genome sequencing and annotation.</title>
        <authorList>
            <consortium name="The Broad Institute Genomics Platform"/>
            <consortium name="The Broad Institute Genome Sequencing Center for Infectious Disease"/>
            <person name="Wu L."/>
            <person name="Ma J."/>
        </authorList>
    </citation>
    <scope>NUCLEOTIDE SEQUENCE [LARGE SCALE GENOMIC DNA]</scope>
    <source>
        <strain evidence="4">CCUG 60525</strain>
    </source>
</reference>
<dbReference type="InterPro" id="IPR006076">
    <property type="entry name" value="FAD-dep_OxRdtase"/>
</dbReference>
<dbReference type="GO" id="GO:0016491">
    <property type="term" value="F:oxidoreductase activity"/>
    <property type="evidence" value="ECO:0007669"/>
    <property type="project" value="UniProtKB-KW"/>
</dbReference>
<gene>
    <name evidence="3" type="ORF">ACFQ1C_09685</name>
</gene>
<keyword evidence="4" id="KW-1185">Reference proteome</keyword>
<protein>
    <submittedName>
        <fullName evidence="3">FAD-dependent oxidoreductase</fullName>
        <ecNumber evidence="3">1.-.-.-</ecNumber>
    </submittedName>
</protein>
<evidence type="ECO:0000313" key="3">
    <source>
        <dbReference type="EMBL" id="MFD1008421.1"/>
    </source>
</evidence>
<accession>A0ABW3KK19</accession>
<proteinExistence type="predicted"/>
<keyword evidence="1 3" id="KW-0560">Oxidoreductase</keyword>
<evidence type="ECO:0000259" key="2">
    <source>
        <dbReference type="Pfam" id="PF01266"/>
    </source>
</evidence>
<dbReference type="Pfam" id="PF01266">
    <property type="entry name" value="DAO"/>
    <property type="match status" value="1"/>
</dbReference>
<sequence length="506" mass="55655">MNTHLCHVSAQRPLRVGILGGGVAGATTALRLADLGINTLLIEASNGLLNGPPICHLHAGGNLYREISDQQCLTLLRQSIDSVRAYPHSINRRPTVIAIPTTDAGDANALLPRLKQVTQEYQRLVAQDPANKVLGEPDDYYRCYNREQFVALAARPLPKKAHSHDDWLIPLAHHLDADSLKFPLILVQEYGWSLFRMAATATLALQDSPHCQLQLNTRATELEQLPDGWLVHTAASSPAETEQTHKVDFLVNACGFRTGLVDDMAGYRRQRLVEYKAAYVTHWQTNGDWPEVIFHGPRGTPKGMAQLTPYPNGVFQLHGMTDSITLFKNGLVASNQLSAQPQLPLPYLTQLDKGWQSADVTVRTQEAINHMARLLPAFASATVAGKPLYGAQQIPGSDPSLRAADVSFEGQHYARVEIVKASSALTAADRIVAQLADLGWLKWNCLERENKELEQNFLSQDSVKQTPRLSPQLAITSQHSAKQVEAAAVQLAHDRDYPEALALNMG</sequence>